<dbReference type="PaxDb" id="882-DVU_2722"/>
<accession>Q727Y2</accession>
<feature type="domain" description="DNA circulation N-terminal" evidence="2">
    <location>
        <begin position="7"/>
        <end position="93"/>
    </location>
</feature>
<dbReference type="KEGG" id="dvu:DVU_2722"/>
<proteinExistence type="predicted"/>
<feature type="region of interest" description="Disordered" evidence="1">
    <location>
        <begin position="269"/>
        <end position="297"/>
    </location>
</feature>
<dbReference type="OrthoDB" id="378644at2"/>
<reference evidence="3 4" key="1">
    <citation type="journal article" date="2004" name="Nat. Biotechnol.">
        <title>The genome sequence of the anaerobic, sulfate-reducing bacterium Desulfovibrio vulgaris Hildenborough.</title>
        <authorList>
            <person name="Heidelberg J.F."/>
            <person name="Seshadri R."/>
            <person name="Haveman S.A."/>
            <person name="Hemme C.L."/>
            <person name="Paulsen I.T."/>
            <person name="Kolonay J.F."/>
            <person name="Eisen J.A."/>
            <person name="Ward N."/>
            <person name="Methe B."/>
            <person name="Brinkac L.M."/>
            <person name="Daugherty S.C."/>
            <person name="Deboy R.T."/>
            <person name="Dodson R.J."/>
            <person name="Durkin A.S."/>
            <person name="Madupu R."/>
            <person name="Nelson W.C."/>
            <person name="Sullivan S.A."/>
            <person name="Fouts D."/>
            <person name="Haft D.H."/>
            <person name="Selengut J."/>
            <person name="Peterson J.D."/>
            <person name="Davidsen T.M."/>
            <person name="Zafar N."/>
            <person name="Zhou L."/>
            <person name="Radune D."/>
            <person name="Dimitrov G."/>
            <person name="Hance M."/>
            <person name="Tran K."/>
            <person name="Khouri H."/>
            <person name="Gill J."/>
            <person name="Utterback T.R."/>
            <person name="Feldblyum T.V."/>
            <person name="Wall J.D."/>
            <person name="Voordouw G."/>
            <person name="Fraser C.M."/>
        </authorList>
    </citation>
    <scope>NUCLEOTIDE SEQUENCE [LARGE SCALE GENOMIC DNA]</scope>
    <source>
        <strain evidence="4">ATCC 29579 / DSM 644 / NCIMB 8303 / VKM B-1760 / Hildenborough</strain>
    </source>
</reference>
<organism evidence="3 4">
    <name type="scientific">Nitratidesulfovibrio vulgaris (strain ATCC 29579 / DSM 644 / CCUG 34227 / NCIMB 8303 / VKM B-1760 / Hildenborough)</name>
    <name type="common">Desulfovibrio vulgaris</name>
    <dbReference type="NCBI Taxonomy" id="882"/>
    <lineage>
        <taxon>Bacteria</taxon>
        <taxon>Pseudomonadati</taxon>
        <taxon>Thermodesulfobacteriota</taxon>
        <taxon>Desulfovibrionia</taxon>
        <taxon>Desulfovibrionales</taxon>
        <taxon>Desulfovibrionaceae</taxon>
        <taxon>Nitratidesulfovibrio</taxon>
    </lineage>
</organism>
<protein>
    <recommendedName>
        <fullName evidence="2">DNA circulation N-terminal domain-containing protein</fullName>
    </recommendedName>
</protein>
<name>Q727Y2_NITV2</name>
<gene>
    <name evidence="3" type="ordered locus">DVU_2722</name>
</gene>
<evidence type="ECO:0000256" key="1">
    <source>
        <dbReference type="SAM" id="MobiDB-lite"/>
    </source>
</evidence>
<dbReference type="RefSeq" id="WP_010939990.1">
    <property type="nucleotide sequence ID" value="NC_002937.3"/>
</dbReference>
<dbReference type="Pfam" id="PF07157">
    <property type="entry name" value="DNA_circ_N"/>
    <property type="match status" value="1"/>
</dbReference>
<dbReference type="PATRIC" id="fig|882.5.peg.2462"/>
<evidence type="ECO:0000313" key="4">
    <source>
        <dbReference type="Proteomes" id="UP000002194"/>
    </source>
</evidence>
<dbReference type="EnsemblBacteria" id="AAS97194">
    <property type="protein sequence ID" value="AAS97194"/>
    <property type="gene ID" value="DVU_2722"/>
</dbReference>
<dbReference type="Proteomes" id="UP000002194">
    <property type="component" value="Chromosome"/>
</dbReference>
<dbReference type="eggNOG" id="COG1652">
    <property type="taxonomic scope" value="Bacteria"/>
</dbReference>
<keyword evidence="4" id="KW-1185">Reference proteome</keyword>
<dbReference type="InterPro" id="IPR009826">
    <property type="entry name" value="DNA_circ_N"/>
</dbReference>
<evidence type="ECO:0000259" key="2">
    <source>
        <dbReference type="Pfam" id="PF07157"/>
    </source>
</evidence>
<dbReference type="STRING" id="882.DVU_2722"/>
<evidence type="ECO:0000313" key="3">
    <source>
        <dbReference type="EMBL" id="AAS97194.1"/>
    </source>
</evidence>
<dbReference type="AlphaFoldDB" id="Q727Y2"/>
<sequence length="446" mass="47655">MSWKDDLLDASFRGARFEVVRTRDHGERALVEHEYPYRTGAEIEDMGRKARRISITAVFYGPHYAAGLAALLEALEKPGKGELIHPVFGSVTVCAGPYDVTHDAEQPDHAEVTLEFVEAEPDNPFLAAGGRRATAQDAGLRVEDATARGKESSGRSFARWLESTAKGYSLAERVCVLDTLHQGLDDYDATHGALRASVSYLDFPTAYLADLDAAQDMAAGPFRPVQGFGNWQRLSQTFQGRSLTGGRGRAYPVGTSAYAGAVLTGPASGLAEPSPVVPGDEAPRPGRPAPVADLSSAQGAATAHAAAHAEVAQTALLAGEAATLLEAETETPTLTPHEVEAVVGNVRDRLQDAMDASRAVLPPHESHPVVEALRDAALAVQQLGALVLAARPPLVRYAVPWPCNLHLLAHRLYGDHRRAAELARLNPALRNPNFIAQGQELLIHAQ</sequence>
<dbReference type="EMBL" id="AE017285">
    <property type="protein sequence ID" value="AAS97194.1"/>
    <property type="molecule type" value="Genomic_DNA"/>
</dbReference>
<dbReference type="HOGENOM" id="CLU_050830_0_0_7"/>
<dbReference type="eggNOG" id="COG4228">
    <property type="taxonomic scope" value="Bacteria"/>
</dbReference>